<evidence type="ECO:0000313" key="2">
    <source>
        <dbReference type="Proteomes" id="UP000466024"/>
    </source>
</evidence>
<sequence length="109" mass="12078">MIEAQIYAVLKDLQGGRVFPMIAPQGTARPYLVYILPSDITEKMLQGFGAQEVTVQVDAYADTLISAGQAGDEIVEALMPLEPGDIERTPGYEDDTKLYRQSIETQIWL</sequence>
<comment type="caution">
    <text evidence="1">The sequence shown here is derived from an EMBL/GenBank/DDBJ whole genome shotgun (WGS) entry which is preliminary data.</text>
</comment>
<name>A0A640WCT9_9GAMM</name>
<proteinExistence type="predicted"/>
<gene>
    <name evidence="1" type="ORF">F0A16_13960</name>
</gene>
<evidence type="ECO:0000313" key="1">
    <source>
        <dbReference type="EMBL" id="KAA0017109.1"/>
    </source>
</evidence>
<dbReference type="Proteomes" id="UP000466024">
    <property type="component" value="Unassembled WGS sequence"/>
</dbReference>
<dbReference type="InterPro" id="IPR021508">
    <property type="entry name" value="Gp17-like"/>
</dbReference>
<organism evidence="1 2">
    <name type="scientific">Salinicola corii</name>
    <dbReference type="NCBI Taxonomy" id="2606937"/>
    <lineage>
        <taxon>Bacteria</taxon>
        <taxon>Pseudomonadati</taxon>
        <taxon>Pseudomonadota</taxon>
        <taxon>Gammaproteobacteria</taxon>
        <taxon>Oceanospirillales</taxon>
        <taxon>Halomonadaceae</taxon>
        <taxon>Salinicola</taxon>
    </lineage>
</organism>
<dbReference type="RefSeq" id="WP_149436021.1">
    <property type="nucleotide sequence ID" value="NZ_VTPX01000008.1"/>
</dbReference>
<accession>A0A640WCT9</accession>
<dbReference type="AlphaFoldDB" id="A0A640WCT9"/>
<dbReference type="EMBL" id="VTPX01000008">
    <property type="protein sequence ID" value="KAA0017109.1"/>
    <property type="molecule type" value="Genomic_DNA"/>
</dbReference>
<protein>
    <submittedName>
        <fullName evidence="1">DUF3168 domain-containing protein</fullName>
    </submittedName>
</protein>
<dbReference type="Pfam" id="PF11367">
    <property type="entry name" value="Tail_completion_gp17"/>
    <property type="match status" value="1"/>
</dbReference>
<keyword evidence="2" id="KW-1185">Reference proteome</keyword>
<reference evidence="1 2" key="1">
    <citation type="submission" date="2019-08" db="EMBL/GenBank/DDBJ databases">
        <title>Bioinformatics analysis of the strain L3 and L5.</title>
        <authorList>
            <person name="Li X."/>
        </authorList>
    </citation>
    <scope>NUCLEOTIDE SEQUENCE [LARGE SCALE GENOMIC DNA]</scope>
    <source>
        <strain evidence="1 2">L3</strain>
    </source>
</reference>